<protein>
    <submittedName>
        <fullName evidence="3">Uncharacterized protein</fullName>
    </submittedName>
</protein>
<comment type="caution">
    <text evidence="3">The sequence shown here is derived from an EMBL/GenBank/DDBJ whole genome shotgun (WGS) entry which is preliminary data.</text>
</comment>
<evidence type="ECO:0000313" key="3">
    <source>
        <dbReference type="EMBL" id="GGR21638.1"/>
    </source>
</evidence>
<reference evidence="3" key="1">
    <citation type="journal article" date="2014" name="Int. J. Syst. Evol. Microbiol.">
        <title>Complete genome sequence of Corynebacterium casei LMG S-19264T (=DSM 44701T), isolated from a smear-ripened cheese.</title>
        <authorList>
            <consortium name="US DOE Joint Genome Institute (JGI-PGF)"/>
            <person name="Walter F."/>
            <person name="Albersmeier A."/>
            <person name="Kalinowski J."/>
            <person name="Ruckert C."/>
        </authorList>
    </citation>
    <scope>NUCLEOTIDE SEQUENCE</scope>
    <source>
        <strain evidence="3">JCM 31311</strain>
    </source>
</reference>
<keyword evidence="2" id="KW-0812">Transmembrane</keyword>
<proteinExistence type="predicted"/>
<gene>
    <name evidence="3" type="ORF">GCM10008957_37370</name>
</gene>
<organism evidence="3 4">
    <name type="scientific">Deinococcus ruber</name>
    <dbReference type="NCBI Taxonomy" id="1848197"/>
    <lineage>
        <taxon>Bacteria</taxon>
        <taxon>Thermotogati</taxon>
        <taxon>Deinococcota</taxon>
        <taxon>Deinococci</taxon>
        <taxon>Deinococcales</taxon>
        <taxon>Deinococcaceae</taxon>
        <taxon>Deinococcus</taxon>
    </lineage>
</organism>
<keyword evidence="2" id="KW-1133">Transmembrane helix</keyword>
<keyword evidence="4" id="KW-1185">Reference proteome</keyword>
<feature type="transmembrane region" description="Helical" evidence="2">
    <location>
        <begin position="54"/>
        <end position="75"/>
    </location>
</feature>
<reference evidence="3" key="2">
    <citation type="submission" date="2020-09" db="EMBL/GenBank/DDBJ databases">
        <authorList>
            <person name="Sun Q."/>
            <person name="Ohkuma M."/>
        </authorList>
    </citation>
    <scope>NUCLEOTIDE SEQUENCE</scope>
    <source>
        <strain evidence="3">JCM 31311</strain>
    </source>
</reference>
<name>A0A918CFI0_9DEIO</name>
<dbReference type="AlphaFoldDB" id="A0A918CFI0"/>
<accession>A0A918CFI0</accession>
<sequence>MPNLNNRCLASGMTMTSVRKTVQGRFPEVILGFSVLGFAFLLAELIGYEHYEKGSQIIGFVSTIVGLLLSLLGFVRGSGIRRVVLGLLALLTLVGLFGLKEHNDTRTEDAAKFAQRQSQAKAAGTTAPAQDGPPGEGGKFRSNIPVLAPLSLSGLAALSFLAILARRQEGQPEEVRAVGVRA</sequence>
<feature type="region of interest" description="Disordered" evidence="1">
    <location>
        <begin position="115"/>
        <end position="138"/>
    </location>
</feature>
<keyword evidence="2" id="KW-0472">Membrane</keyword>
<feature type="transmembrane region" description="Helical" evidence="2">
    <location>
        <begin position="29"/>
        <end position="48"/>
    </location>
</feature>
<dbReference type="Proteomes" id="UP000603865">
    <property type="component" value="Unassembled WGS sequence"/>
</dbReference>
<evidence type="ECO:0000256" key="2">
    <source>
        <dbReference type="SAM" id="Phobius"/>
    </source>
</evidence>
<evidence type="ECO:0000313" key="4">
    <source>
        <dbReference type="Proteomes" id="UP000603865"/>
    </source>
</evidence>
<feature type="transmembrane region" description="Helical" evidence="2">
    <location>
        <begin position="82"/>
        <end position="99"/>
    </location>
</feature>
<dbReference type="EMBL" id="BMQL01000027">
    <property type="protein sequence ID" value="GGR21638.1"/>
    <property type="molecule type" value="Genomic_DNA"/>
</dbReference>
<feature type="transmembrane region" description="Helical" evidence="2">
    <location>
        <begin position="146"/>
        <end position="165"/>
    </location>
</feature>
<evidence type="ECO:0000256" key="1">
    <source>
        <dbReference type="SAM" id="MobiDB-lite"/>
    </source>
</evidence>